<organism evidence="9 10">
    <name type="scientific">Arcicella lustrica</name>
    <dbReference type="NCBI Taxonomy" id="2984196"/>
    <lineage>
        <taxon>Bacteria</taxon>
        <taxon>Pseudomonadati</taxon>
        <taxon>Bacteroidota</taxon>
        <taxon>Cytophagia</taxon>
        <taxon>Cytophagales</taxon>
        <taxon>Flectobacillaceae</taxon>
        <taxon>Arcicella</taxon>
    </lineage>
</organism>
<dbReference type="InterPro" id="IPR039910">
    <property type="entry name" value="D15-like"/>
</dbReference>
<evidence type="ECO:0000256" key="4">
    <source>
        <dbReference type="ARBA" id="ARBA00022729"/>
    </source>
</evidence>
<evidence type="ECO:0000256" key="2">
    <source>
        <dbReference type="ARBA" id="ARBA00022452"/>
    </source>
</evidence>
<name>A0ABU5SDU8_9BACT</name>
<accession>A0ABU5SDU8</accession>
<protein>
    <recommendedName>
        <fullName evidence="7">Outer membrane protein assembly factor BamA</fullName>
    </recommendedName>
</protein>
<comment type="caution">
    <text evidence="9">The sequence shown here is derived from an EMBL/GenBank/DDBJ whole genome shotgun (WGS) entry which is preliminary data.</text>
</comment>
<dbReference type="Pfam" id="PF07244">
    <property type="entry name" value="POTRA"/>
    <property type="match status" value="4"/>
</dbReference>
<dbReference type="InterPro" id="IPR023707">
    <property type="entry name" value="OM_assembly_BamA"/>
</dbReference>
<dbReference type="Gene3D" id="3.10.20.310">
    <property type="entry name" value="membrane protein fhac"/>
    <property type="match status" value="5"/>
</dbReference>
<dbReference type="InterPro" id="IPR034746">
    <property type="entry name" value="POTRA"/>
</dbReference>
<feature type="domain" description="POTRA" evidence="8">
    <location>
        <begin position="221"/>
        <end position="308"/>
    </location>
</feature>
<evidence type="ECO:0000313" key="9">
    <source>
        <dbReference type="EMBL" id="MEA5425463.1"/>
    </source>
</evidence>
<keyword evidence="10" id="KW-1185">Reference proteome</keyword>
<feature type="domain" description="POTRA" evidence="8">
    <location>
        <begin position="396"/>
        <end position="470"/>
    </location>
</feature>
<dbReference type="InterPro" id="IPR010827">
    <property type="entry name" value="BamA/TamA_POTRA"/>
</dbReference>
<reference evidence="9 10" key="1">
    <citation type="submission" date="2023-12" db="EMBL/GenBank/DDBJ databases">
        <title>Novel species of the genus Arcicella isolated from rivers.</title>
        <authorList>
            <person name="Lu H."/>
        </authorList>
    </citation>
    <scope>NUCLEOTIDE SEQUENCE [LARGE SCALE GENOMIC DNA]</scope>
    <source>
        <strain evidence="9 10">DC25W</strain>
    </source>
</reference>
<evidence type="ECO:0000256" key="7">
    <source>
        <dbReference type="NCBIfam" id="TIGR03303"/>
    </source>
</evidence>
<keyword evidence="4" id="KW-0732">Signal</keyword>
<keyword evidence="3" id="KW-0812">Transmembrane</keyword>
<keyword evidence="6" id="KW-0998">Cell outer membrane</keyword>
<dbReference type="PANTHER" id="PTHR12815:SF47">
    <property type="entry name" value="TRANSLOCATION AND ASSEMBLY MODULE SUBUNIT TAMA"/>
    <property type="match status" value="1"/>
</dbReference>
<sequence>MLKIQMFSFSSEMRTIRKMKKYTLLLSCLFISFLSQAQLRGAMGARSPIAEKAIEMNYAEPKEYEIAEITTTGSKFYDGNSMISLSGLRVGDRIKVPGDAATSAIKKLMSQGILEEVQVEATKIEGEKIWLNIVIKERPRLYKLEYTGIKKGEQETLSDKIKTYKGKIVTETVKKNVELAIRKFYQDKGYLNVSIKIAEKTDSLRGNNATMKVAIKKGDKVKISKIEFVGRTEIKESVLRRKLKGTKQKAFYKIFTSSKYVPKKFEEDKQKLIEFYNKKGYRDAQLISDSVFKDSDRTVKIILKLDEGKQYHYRNVYWEGNYIYPDSVLTELLGVKKGDVYNVEDLEKRLNGKPGEDVSSAYMDNGYLFYQCEPIETAVAGDSMDLTFRITEGKQATINKVIVNGNTKTSDHVVMREIRTLPGQKFSKSAIIRTVRELSTIGYFNPEKITPNPIPKADGTVDIEYNVEEKPSDQIELSGGWGGYIGFVGTLGVTFNNFSARNIGNLSAWKPLPSGDGQKLSVRFQANGTSFQNYSLSFTEPWLGGKKPNSFSISLSRSISYPYKIQQYNQLSGYGSGYGYGSSLYGSGYGYGYGTGLGLNTSTSDSATAAQNDAHFNSTTLAFSLGKRLKVPDDYFSLSNSLSLQLIDVKNLPYYGYPEGNSVAVSFVTNFSRNSIDNPTFPRSGSSFSLTASLTPPYSLFGGDNKNLIEYHKWMFDASWFTPITSKLVFHMRTHMGFLGSYNSNKDITRFERFDLGGSGMQTGYNVISRDIIALRGYKDRVFGSQGSLPSGGVAYNKFVMEVRYPVSLNPSATIFLLGFAEGGNNFANYSEYNPFKLYKSAGFGARIFMPAFGMIGIDYGFAFDKVPGQTSSNGFGQQAFTFSIGQQIR</sequence>
<dbReference type="PIRSF" id="PIRSF006076">
    <property type="entry name" value="OM_assembly_OMP85"/>
    <property type="match status" value="1"/>
</dbReference>
<evidence type="ECO:0000259" key="8">
    <source>
        <dbReference type="PROSITE" id="PS51779"/>
    </source>
</evidence>
<proteinExistence type="predicted"/>
<evidence type="ECO:0000256" key="3">
    <source>
        <dbReference type="ARBA" id="ARBA00022692"/>
    </source>
</evidence>
<dbReference type="EMBL" id="JAYGIM010000001">
    <property type="protein sequence ID" value="MEA5425463.1"/>
    <property type="molecule type" value="Genomic_DNA"/>
</dbReference>
<dbReference type="Proteomes" id="UP001302222">
    <property type="component" value="Unassembled WGS sequence"/>
</dbReference>
<comment type="subcellular location">
    <subcellularLocation>
        <location evidence="1">Membrane</location>
    </subcellularLocation>
</comment>
<evidence type="ECO:0000313" key="10">
    <source>
        <dbReference type="Proteomes" id="UP001302222"/>
    </source>
</evidence>
<evidence type="ECO:0000256" key="6">
    <source>
        <dbReference type="ARBA" id="ARBA00023237"/>
    </source>
</evidence>
<dbReference type="PANTHER" id="PTHR12815">
    <property type="entry name" value="SORTING AND ASSEMBLY MACHINERY SAMM50 PROTEIN FAMILY MEMBER"/>
    <property type="match status" value="1"/>
</dbReference>
<evidence type="ECO:0000256" key="1">
    <source>
        <dbReference type="ARBA" id="ARBA00004370"/>
    </source>
</evidence>
<keyword evidence="2" id="KW-1134">Transmembrane beta strand</keyword>
<gene>
    <name evidence="9" type="primary">bamA</name>
    <name evidence="9" type="ORF">VB798_02700</name>
</gene>
<dbReference type="Gene3D" id="2.40.160.50">
    <property type="entry name" value="membrane protein fhac: a member of the omp85/tpsb transporter family"/>
    <property type="match status" value="1"/>
</dbReference>
<keyword evidence="5" id="KW-0472">Membrane</keyword>
<dbReference type="PROSITE" id="PS51779">
    <property type="entry name" value="POTRA"/>
    <property type="match status" value="2"/>
</dbReference>
<evidence type="ECO:0000256" key="5">
    <source>
        <dbReference type="ARBA" id="ARBA00023136"/>
    </source>
</evidence>
<dbReference type="NCBIfam" id="TIGR03303">
    <property type="entry name" value="OM_YaeT"/>
    <property type="match status" value="1"/>
</dbReference>